<proteinExistence type="predicted"/>
<evidence type="ECO:0000313" key="1">
    <source>
        <dbReference type="EMBL" id="KAH7987627.1"/>
    </source>
</evidence>
<sequence length="218" mass="24982">MPFYLRKQPLEIPLPTEKEWIKKDEGEAFFLNDPDQIIDYLPQPFRMINKLVTVLFEQAWDIIENREQRHVSKKRHPPPVSCQPLAEFQVVGKANCLAASGEYIFIGLSTGLSVFSIDTCERVCAWDAAKLEMCTLRISDLGNNSEVLGTVDEMGFAHLFYFSREILLHVKAINEVVSDFFSQTEQNWDAFFLAIQTLTFHLVAGIRFVLTHLVVVLD</sequence>
<dbReference type="Proteomes" id="UP000827872">
    <property type="component" value="Linkage Group LG17"/>
</dbReference>
<protein>
    <submittedName>
        <fullName evidence="1">Uncharacterized protein</fullName>
    </submittedName>
</protein>
<evidence type="ECO:0000313" key="2">
    <source>
        <dbReference type="Proteomes" id="UP000827872"/>
    </source>
</evidence>
<gene>
    <name evidence="1" type="ORF">K3G42_008458</name>
</gene>
<keyword evidence="2" id="KW-1185">Reference proteome</keyword>
<organism evidence="1 2">
    <name type="scientific">Sphaerodactylus townsendi</name>
    <dbReference type="NCBI Taxonomy" id="933632"/>
    <lineage>
        <taxon>Eukaryota</taxon>
        <taxon>Metazoa</taxon>
        <taxon>Chordata</taxon>
        <taxon>Craniata</taxon>
        <taxon>Vertebrata</taxon>
        <taxon>Euteleostomi</taxon>
        <taxon>Lepidosauria</taxon>
        <taxon>Squamata</taxon>
        <taxon>Bifurcata</taxon>
        <taxon>Gekkota</taxon>
        <taxon>Sphaerodactylidae</taxon>
        <taxon>Sphaerodactylus</taxon>
    </lineage>
</organism>
<name>A0ACB8E652_9SAUR</name>
<accession>A0ACB8E652</accession>
<dbReference type="EMBL" id="CM037630">
    <property type="protein sequence ID" value="KAH7987627.1"/>
    <property type="molecule type" value="Genomic_DNA"/>
</dbReference>
<reference evidence="1" key="1">
    <citation type="submission" date="2021-08" db="EMBL/GenBank/DDBJ databases">
        <title>The first chromosome-level gecko genome reveals the dynamic sex chromosomes of Neotropical dwarf geckos (Sphaerodactylidae: Sphaerodactylus).</title>
        <authorList>
            <person name="Pinto B.J."/>
            <person name="Keating S.E."/>
            <person name="Gamble T."/>
        </authorList>
    </citation>
    <scope>NUCLEOTIDE SEQUENCE</scope>
    <source>
        <strain evidence="1">TG3544</strain>
    </source>
</reference>
<comment type="caution">
    <text evidence="1">The sequence shown here is derived from an EMBL/GenBank/DDBJ whole genome shotgun (WGS) entry which is preliminary data.</text>
</comment>